<feature type="domain" description="PKD/Chitinase" evidence="2">
    <location>
        <begin position="124"/>
        <end position="217"/>
    </location>
</feature>
<gene>
    <name evidence="3" type="ORF">JYP53_16395</name>
</gene>
<dbReference type="RefSeq" id="WP_206558254.1">
    <property type="nucleotide sequence ID" value="NZ_JAFKDB010000020.1"/>
</dbReference>
<evidence type="ECO:0000259" key="2">
    <source>
        <dbReference type="SMART" id="SM00089"/>
    </source>
</evidence>
<keyword evidence="1" id="KW-0732">Signal</keyword>
<feature type="domain" description="PKD/Chitinase" evidence="2">
    <location>
        <begin position="33"/>
        <end position="123"/>
    </location>
</feature>
<dbReference type="InterPro" id="IPR022409">
    <property type="entry name" value="PKD/Chitinase_dom"/>
</dbReference>
<protein>
    <recommendedName>
        <fullName evidence="2">PKD/Chitinase domain-containing protein</fullName>
    </recommendedName>
</protein>
<dbReference type="Gene3D" id="2.60.40.10">
    <property type="entry name" value="Immunoglobulins"/>
    <property type="match status" value="4"/>
</dbReference>
<dbReference type="InterPro" id="IPR002859">
    <property type="entry name" value="PKD/REJ-like"/>
</dbReference>
<evidence type="ECO:0000313" key="3">
    <source>
        <dbReference type="EMBL" id="MBN7771490.1"/>
    </source>
</evidence>
<evidence type="ECO:0000313" key="4">
    <source>
        <dbReference type="Proteomes" id="UP000664344"/>
    </source>
</evidence>
<feature type="domain" description="PKD/Chitinase" evidence="2">
    <location>
        <begin position="229"/>
        <end position="322"/>
    </location>
</feature>
<dbReference type="PANTHER" id="PTHR46182">
    <property type="entry name" value="FI19480P1"/>
    <property type="match status" value="1"/>
</dbReference>
<feature type="domain" description="PKD/Chitinase" evidence="2">
    <location>
        <begin position="443"/>
        <end position="531"/>
    </location>
</feature>
<dbReference type="InterPro" id="IPR035986">
    <property type="entry name" value="PKD_dom_sf"/>
</dbReference>
<feature type="signal peptide" evidence="1">
    <location>
        <begin position="1"/>
        <end position="21"/>
    </location>
</feature>
<evidence type="ECO:0000256" key="1">
    <source>
        <dbReference type="SAM" id="SignalP"/>
    </source>
</evidence>
<dbReference type="SMART" id="SM00089">
    <property type="entry name" value="PKD"/>
    <property type="match status" value="4"/>
</dbReference>
<dbReference type="PROSITE" id="PS51257">
    <property type="entry name" value="PROKAR_LIPOPROTEIN"/>
    <property type="match status" value="1"/>
</dbReference>
<sequence length="851" mass="92178">MNLPYAKLTLASSILLLTACAGGGGDSGPALPTANASLSPNQLDVGGAVNLDGADSTSPNGAVRSWVWSIAEAPEHSASKPAADERITTFVPDMPGSYSICLTVTDDKATSNPDCQPLTVTNPNPTAVATPEIGAIPGQTLQLDGTGSLPPTDGNPSLLQYAWELVSAPEGSNASIDNPSLASPRFTPDLEGIYKFRLTVSYLDKISPTINVRVIASEVNAIPEAKIKVRGGDPDNWVLGQTITLDGGDSVDADGDDLQYRWLVGRNRHPDAPQGSTATLENTHQAVTSLTPKQFGDYTFELMVYDGTSTNLVTTTVKVNTLPDGHVNTPPTAVLPPSWGETYEVELGSDLHPAGNYSYDAEAKYSNELGFEWKLLSHPEGFTPSDEDTIPGNERYVKITLTELGDYTIQLRAFDGELWSAPVTATYTAMTGANRPPRAIAKLAGAGAAVGVNQRVTLDGSGSTDPDDNRLNYQWRLVDRPDGSSATLNDANSVNAWFTTDVPGPYSAELTVTDSHGAEASRRERVHVLAKSSNNAPVARPGFSPAFSAEQPFVIYPQAPEVYDGEHLQASSLNASFYLTSDAYDPDGDTLTYLWSLTGYPAGHEMALPIRRFYDASLGMCLNGYNVDPQGDYPTRGMLYQAALGFTEWTCQDISLSPLTAGNYTLQLLISDGIDISQPFRFTVPTVHRANYPTLLLEDLHASTANHYDQAKGKSEYGYRQQVFPFNDKKDFQRQYHDTIFKPNTDYVHKRYRLTAFDQDYTITGVATESQDQGGYLARFDGLTNGQVIRKGESITVDLILSTQDEIPVRPADSWHGNEMGEGVSWSFSIAEKPGWNFKATPRIAGYRSPQ</sequence>
<organism evidence="3 4">
    <name type="scientific">Marinobacter daepoensis</name>
    <dbReference type="NCBI Taxonomy" id="262077"/>
    <lineage>
        <taxon>Bacteria</taxon>
        <taxon>Pseudomonadati</taxon>
        <taxon>Pseudomonadota</taxon>
        <taxon>Gammaproteobacteria</taxon>
        <taxon>Pseudomonadales</taxon>
        <taxon>Marinobacteraceae</taxon>
        <taxon>Marinobacter</taxon>
    </lineage>
</organism>
<dbReference type="SUPFAM" id="SSF49299">
    <property type="entry name" value="PKD domain"/>
    <property type="match status" value="3"/>
</dbReference>
<dbReference type="PANTHER" id="PTHR46182:SF2">
    <property type="entry name" value="FI19480P1"/>
    <property type="match status" value="1"/>
</dbReference>
<name>A0ABS3BJG9_9GAMM</name>
<dbReference type="Pfam" id="PF02010">
    <property type="entry name" value="REJ"/>
    <property type="match status" value="1"/>
</dbReference>
<keyword evidence="4" id="KW-1185">Reference proteome</keyword>
<dbReference type="CDD" id="cd00146">
    <property type="entry name" value="PKD"/>
    <property type="match status" value="1"/>
</dbReference>
<comment type="caution">
    <text evidence="3">The sequence shown here is derived from an EMBL/GenBank/DDBJ whole genome shotgun (WGS) entry which is preliminary data.</text>
</comment>
<accession>A0ABS3BJG9</accession>
<dbReference type="Proteomes" id="UP000664344">
    <property type="component" value="Unassembled WGS sequence"/>
</dbReference>
<reference evidence="3 4" key="1">
    <citation type="submission" date="2021-02" db="EMBL/GenBank/DDBJ databases">
        <title>PHA producing bacteria isolated from coastal sediment in Guangdong, Shenzhen.</title>
        <authorList>
            <person name="Zheng W."/>
            <person name="Yu S."/>
            <person name="Huang Y."/>
        </authorList>
    </citation>
    <scope>NUCLEOTIDE SEQUENCE [LARGE SCALE GENOMIC DNA]</scope>
    <source>
        <strain evidence="3 4">TN21-5</strain>
    </source>
</reference>
<dbReference type="InterPro" id="IPR013783">
    <property type="entry name" value="Ig-like_fold"/>
</dbReference>
<dbReference type="Pfam" id="PF22352">
    <property type="entry name" value="K319L-like_PKD"/>
    <property type="match status" value="1"/>
</dbReference>
<dbReference type="EMBL" id="JAFKDB010000020">
    <property type="protein sequence ID" value="MBN7771490.1"/>
    <property type="molecule type" value="Genomic_DNA"/>
</dbReference>
<proteinExistence type="predicted"/>
<feature type="chain" id="PRO_5045089748" description="PKD/Chitinase domain-containing protein" evidence="1">
    <location>
        <begin position="22"/>
        <end position="851"/>
    </location>
</feature>
<dbReference type="InterPro" id="IPR029865">
    <property type="entry name" value="KIAA0319-like"/>
</dbReference>